<keyword evidence="1 4" id="KW-0812">Transmembrane</keyword>
<name>A0ABM9NL80_9GAMM</name>
<evidence type="ECO:0000313" key="6">
    <source>
        <dbReference type="Proteomes" id="UP001497493"/>
    </source>
</evidence>
<sequence>MAIYTAALSLGFALGPMILAAVGTQGLTPFLIAGGLALVALLSVAMPWVRAPAFQRPSHPNPLRYLALAPLALVGTLVNAALETAGMSFLPLYAMHVGWNGQAATLLLSVLLLGAILWQLPIGWLGDRMDRRWLAIGLGMASLAGAPGLM</sequence>
<dbReference type="Pfam" id="PF07690">
    <property type="entry name" value="MFS_1"/>
    <property type="match status" value="1"/>
</dbReference>
<keyword evidence="3 4" id="KW-0472">Membrane</keyword>
<dbReference type="InterPro" id="IPR036259">
    <property type="entry name" value="MFS_trans_sf"/>
</dbReference>
<evidence type="ECO:0000256" key="3">
    <source>
        <dbReference type="ARBA" id="ARBA00023136"/>
    </source>
</evidence>
<evidence type="ECO:0008006" key="7">
    <source>
        <dbReference type="Google" id="ProtNLM"/>
    </source>
</evidence>
<accession>A0ABM9NL80</accession>
<feature type="transmembrane region" description="Helical" evidence="4">
    <location>
        <begin position="102"/>
        <end position="120"/>
    </location>
</feature>
<reference evidence="5 6" key="1">
    <citation type="submission" date="2024-04" db="EMBL/GenBank/DDBJ databases">
        <authorList>
            <person name="Cremers G."/>
        </authorList>
    </citation>
    <scope>NUCLEOTIDE SEQUENCE [LARGE SCALE GENOMIC DNA]</scope>
    <source>
        <strain evidence="5">MeCH1-AG</strain>
    </source>
</reference>
<proteinExistence type="predicted"/>
<dbReference type="Gene3D" id="1.20.1250.20">
    <property type="entry name" value="MFS general substrate transporter like domains"/>
    <property type="match status" value="1"/>
</dbReference>
<dbReference type="InterPro" id="IPR011701">
    <property type="entry name" value="MFS"/>
</dbReference>
<dbReference type="EMBL" id="OZ026884">
    <property type="protein sequence ID" value="CAL1241391.1"/>
    <property type="molecule type" value="Genomic_DNA"/>
</dbReference>
<dbReference type="Proteomes" id="UP001497493">
    <property type="component" value="Chromosome"/>
</dbReference>
<gene>
    <name evidence="5" type="ORF">MECH1_V1_2615</name>
</gene>
<dbReference type="SUPFAM" id="SSF103473">
    <property type="entry name" value="MFS general substrate transporter"/>
    <property type="match status" value="1"/>
</dbReference>
<organism evidence="5 6">
    <name type="scientific">Candidatus Methylocalor cossyra</name>
    <dbReference type="NCBI Taxonomy" id="3108543"/>
    <lineage>
        <taxon>Bacteria</taxon>
        <taxon>Pseudomonadati</taxon>
        <taxon>Pseudomonadota</taxon>
        <taxon>Gammaproteobacteria</taxon>
        <taxon>Methylococcales</taxon>
        <taxon>Methylococcaceae</taxon>
        <taxon>Candidatus Methylocalor</taxon>
    </lineage>
</organism>
<keyword evidence="6" id="KW-1185">Reference proteome</keyword>
<evidence type="ECO:0000256" key="4">
    <source>
        <dbReference type="SAM" id="Phobius"/>
    </source>
</evidence>
<feature type="transmembrane region" description="Helical" evidence="4">
    <location>
        <begin position="30"/>
        <end position="51"/>
    </location>
</feature>
<protein>
    <recommendedName>
        <fullName evidence="7">MFS transporter</fullName>
    </recommendedName>
</protein>
<evidence type="ECO:0000313" key="5">
    <source>
        <dbReference type="EMBL" id="CAL1241391.1"/>
    </source>
</evidence>
<dbReference type="PANTHER" id="PTHR23521:SF2">
    <property type="entry name" value="TRANSPORTER MFS SUPERFAMILY"/>
    <property type="match status" value="1"/>
</dbReference>
<evidence type="ECO:0000256" key="2">
    <source>
        <dbReference type="ARBA" id="ARBA00022989"/>
    </source>
</evidence>
<feature type="transmembrane region" description="Helical" evidence="4">
    <location>
        <begin position="63"/>
        <end position="82"/>
    </location>
</feature>
<dbReference type="PANTHER" id="PTHR23521">
    <property type="entry name" value="TRANSPORTER MFS SUPERFAMILY"/>
    <property type="match status" value="1"/>
</dbReference>
<keyword evidence="2 4" id="KW-1133">Transmembrane helix</keyword>
<evidence type="ECO:0000256" key="1">
    <source>
        <dbReference type="ARBA" id="ARBA00022692"/>
    </source>
</evidence>